<sequence length="30" mass="3594">MMFTQSHRRRTEERRRASALCSWIGGRGRT</sequence>
<reference evidence="1" key="2">
    <citation type="journal article" date="2015" name="Fish Shellfish Immunol.">
        <title>Early steps in the European eel (Anguilla anguilla)-Vibrio vulnificus interaction in the gills: Role of the RtxA13 toxin.</title>
        <authorList>
            <person name="Callol A."/>
            <person name="Pajuelo D."/>
            <person name="Ebbesson L."/>
            <person name="Teles M."/>
            <person name="MacKenzie S."/>
            <person name="Amaro C."/>
        </authorList>
    </citation>
    <scope>NUCLEOTIDE SEQUENCE</scope>
</reference>
<reference evidence="1" key="1">
    <citation type="submission" date="2014-11" db="EMBL/GenBank/DDBJ databases">
        <authorList>
            <person name="Amaro Gonzalez C."/>
        </authorList>
    </citation>
    <scope>NUCLEOTIDE SEQUENCE</scope>
</reference>
<dbReference type="AlphaFoldDB" id="A0A0E9UP01"/>
<evidence type="ECO:0000313" key="1">
    <source>
        <dbReference type="EMBL" id="JAH67599.1"/>
    </source>
</evidence>
<accession>A0A0E9UP01</accession>
<protein>
    <submittedName>
        <fullName evidence="1">Uncharacterized protein</fullName>
    </submittedName>
</protein>
<organism evidence="1">
    <name type="scientific">Anguilla anguilla</name>
    <name type="common">European freshwater eel</name>
    <name type="synonym">Muraena anguilla</name>
    <dbReference type="NCBI Taxonomy" id="7936"/>
    <lineage>
        <taxon>Eukaryota</taxon>
        <taxon>Metazoa</taxon>
        <taxon>Chordata</taxon>
        <taxon>Craniata</taxon>
        <taxon>Vertebrata</taxon>
        <taxon>Euteleostomi</taxon>
        <taxon>Actinopterygii</taxon>
        <taxon>Neopterygii</taxon>
        <taxon>Teleostei</taxon>
        <taxon>Anguilliformes</taxon>
        <taxon>Anguillidae</taxon>
        <taxon>Anguilla</taxon>
    </lineage>
</organism>
<proteinExistence type="predicted"/>
<name>A0A0E9UP01_ANGAN</name>
<dbReference type="EMBL" id="GBXM01040978">
    <property type="protein sequence ID" value="JAH67599.1"/>
    <property type="molecule type" value="Transcribed_RNA"/>
</dbReference>